<protein>
    <submittedName>
        <fullName evidence="1">Uncharacterized protein</fullName>
    </submittedName>
</protein>
<evidence type="ECO:0000313" key="1">
    <source>
        <dbReference type="EMBL" id="SLN70307.1"/>
    </source>
</evidence>
<dbReference type="EMBL" id="FWFW01000021">
    <property type="protein sequence ID" value="SLN70307.1"/>
    <property type="molecule type" value="Genomic_DNA"/>
</dbReference>
<dbReference type="Proteomes" id="UP000193307">
    <property type="component" value="Unassembled WGS sequence"/>
</dbReference>
<keyword evidence="2" id="KW-1185">Reference proteome</keyword>
<dbReference type="RefSeq" id="WP_085850833.1">
    <property type="nucleotide sequence ID" value="NZ_FNZV01000025.1"/>
</dbReference>
<accession>A0A1Y5TRQ7</accession>
<sequence length="193" mass="21348">MTNLYTASQIHEIYCMANGMVSKEHNAALNRFRYMAKRGLLSEGCVVDQRGTYAFPKVEVYRAVLYMELAGLTMDLRAFAPIGEAAARDFLGKSYAPPSLRFDGGIRSCGGLKDAINGVAQDEHWFLTVELQQPGFVENGRLKAEFHFEDKLSPEQEETEANEILGRSPSRAKVIVDLKILFAPIIASIGVAT</sequence>
<name>A0A1Y5TRQ7_9RHOB</name>
<evidence type="ECO:0000313" key="2">
    <source>
        <dbReference type="Proteomes" id="UP000193307"/>
    </source>
</evidence>
<dbReference type="STRING" id="658057.SAMN04488032_1255"/>
<dbReference type="AlphaFoldDB" id="A0A1Y5TRQ7"/>
<proteinExistence type="predicted"/>
<reference evidence="1 2" key="1">
    <citation type="submission" date="2017-03" db="EMBL/GenBank/DDBJ databases">
        <authorList>
            <person name="Afonso C.L."/>
            <person name="Miller P.J."/>
            <person name="Scott M.A."/>
            <person name="Spackman E."/>
            <person name="Goraichik I."/>
            <person name="Dimitrov K.M."/>
            <person name="Suarez D.L."/>
            <person name="Swayne D.E."/>
        </authorList>
    </citation>
    <scope>NUCLEOTIDE SEQUENCE [LARGE SCALE GENOMIC DNA]</scope>
    <source>
        <strain evidence="1 2">CECT 7971</strain>
    </source>
</reference>
<organism evidence="1 2">
    <name type="scientific">Pacificibacter marinus</name>
    <dbReference type="NCBI Taxonomy" id="658057"/>
    <lineage>
        <taxon>Bacteria</taxon>
        <taxon>Pseudomonadati</taxon>
        <taxon>Pseudomonadota</taxon>
        <taxon>Alphaproteobacteria</taxon>
        <taxon>Rhodobacterales</taxon>
        <taxon>Roseobacteraceae</taxon>
        <taxon>Pacificibacter</taxon>
    </lineage>
</organism>
<gene>
    <name evidence="1" type="ORF">PAM7971_03766</name>
</gene>